<evidence type="ECO:0008006" key="4">
    <source>
        <dbReference type="Google" id="ProtNLM"/>
    </source>
</evidence>
<evidence type="ECO:0000313" key="3">
    <source>
        <dbReference type="Proteomes" id="UP001044222"/>
    </source>
</evidence>
<gene>
    <name evidence="2" type="ORF">ANANG_G00162660</name>
</gene>
<sequence>MAASEDSEPANCGCKGIRSCLVCENLNGKRRAEDTDHSELFFKYEPSSGLAVRWNEGGVHESFPFPGVLLWEDFVSEEEERDLVNMMDQDLWKESQSGRKKQDFGPKVNFKKQRVRVGTFSGLPAISRKFVLRMSQEKLLQGFQPVEQCNLDYSPQRGSAIDPHLDDCWLWGERLVTVNLLSDTVITMSSEEGQREVRVCVGFPRRSLLVLHGEARHKWKHAIHRQDIRQRRVCSTFRELSSAFLPGGEYEALGSQLLDIALGFQGSSV</sequence>
<dbReference type="Proteomes" id="UP001044222">
    <property type="component" value="Chromosome 8"/>
</dbReference>
<name>A0A9D3MBV1_ANGAN</name>
<protein>
    <recommendedName>
        <fullName evidence="4">Fe2OG dioxygenase domain-containing protein</fullName>
    </recommendedName>
</protein>
<dbReference type="InterPro" id="IPR037151">
    <property type="entry name" value="AlkB-like_sf"/>
</dbReference>
<dbReference type="PANTHER" id="PTHR12463:SF0">
    <property type="entry name" value="ALPHA-KETOGLUTARATE-DEPENDENT DIOXYGENASE ALKB HOMOLOG 4"/>
    <property type="match status" value="1"/>
</dbReference>
<reference evidence="2" key="1">
    <citation type="submission" date="2021-01" db="EMBL/GenBank/DDBJ databases">
        <title>A chromosome-scale assembly of European eel, Anguilla anguilla.</title>
        <authorList>
            <person name="Henkel C."/>
            <person name="Jong-Raadsen S.A."/>
            <person name="Dufour S."/>
            <person name="Weltzien F.-A."/>
            <person name="Palstra A.P."/>
            <person name="Pelster B."/>
            <person name="Spaink H.P."/>
            <person name="Van Den Thillart G.E."/>
            <person name="Jansen H."/>
            <person name="Zahm M."/>
            <person name="Klopp C."/>
            <person name="Cedric C."/>
            <person name="Louis A."/>
            <person name="Berthelot C."/>
            <person name="Parey E."/>
            <person name="Roest Crollius H."/>
            <person name="Montfort J."/>
            <person name="Robinson-Rechavi M."/>
            <person name="Bucao C."/>
            <person name="Bouchez O."/>
            <person name="Gislard M."/>
            <person name="Lluch J."/>
            <person name="Milhes M."/>
            <person name="Lampietro C."/>
            <person name="Lopez Roques C."/>
            <person name="Donnadieu C."/>
            <person name="Braasch I."/>
            <person name="Desvignes T."/>
            <person name="Postlethwait J."/>
            <person name="Bobe J."/>
            <person name="Guiguen Y."/>
            <person name="Dirks R."/>
        </authorList>
    </citation>
    <scope>NUCLEOTIDE SEQUENCE</scope>
    <source>
        <strain evidence="2">Tag_6206</strain>
        <tissue evidence="2">Liver</tissue>
    </source>
</reference>
<dbReference type="GO" id="GO:0070938">
    <property type="term" value="C:contractile ring"/>
    <property type="evidence" value="ECO:0007669"/>
    <property type="project" value="TreeGrafter"/>
</dbReference>
<evidence type="ECO:0000313" key="2">
    <source>
        <dbReference type="EMBL" id="KAG5844450.1"/>
    </source>
</evidence>
<dbReference type="AlphaFoldDB" id="A0A9D3MBV1"/>
<dbReference type="GO" id="GO:0016491">
    <property type="term" value="F:oxidoreductase activity"/>
    <property type="evidence" value="ECO:0007669"/>
    <property type="project" value="TreeGrafter"/>
</dbReference>
<keyword evidence="3" id="KW-1185">Reference proteome</keyword>
<dbReference type="FunFam" id="2.60.120.590:FF:000008">
    <property type="entry name" value="Alpha-ketoglutarate-dependent dioxygenase alkB homolog 4"/>
    <property type="match status" value="1"/>
</dbReference>
<dbReference type="GO" id="GO:0003779">
    <property type="term" value="F:actin binding"/>
    <property type="evidence" value="ECO:0007669"/>
    <property type="project" value="TreeGrafter"/>
</dbReference>
<proteinExistence type="predicted"/>
<dbReference type="GO" id="GO:0070988">
    <property type="term" value="P:demethylation"/>
    <property type="evidence" value="ECO:0007669"/>
    <property type="project" value="InterPro"/>
</dbReference>
<accession>A0A9D3MBV1</accession>
<dbReference type="InterPro" id="IPR032857">
    <property type="entry name" value="ALKBH4"/>
</dbReference>
<comment type="caution">
    <text evidence="2">The sequence shown here is derived from an EMBL/GenBank/DDBJ whole genome shotgun (WGS) entry which is preliminary data.</text>
</comment>
<dbReference type="GO" id="GO:0030496">
    <property type="term" value="C:midbody"/>
    <property type="evidence" value="ECO:0007669"/>
    <property type="project" value="TreeGrafter"/>
</dbReference>
<organism evidence="2 3">
    <name type="scientific">Anguilla anguilla</name>
    <name type="common">European freshwater eel</name>
    <name type="synonym">Muraena anguilla</name>
    <dbReference type="NCBI Taxonomy" id="7936"/>
    <lineage>
        <taxon>Eukaryota</taxon>
        <taxon>Metazoa</taxon>
        <taxon>Chordata</taxon>
        <taxon>Craniata</taxon>
        <taxon>Vertebrata</taxon>
        <taxon>Euteleostomi</taxon>
        <taxon>Actinopterygii</taxon>
        <taxon>Neopterygii</taxon>
        <taxon>Teleostei</taxon>
        <taxon>Anguilliformes</taxon>
        <taxon>Anguillidae</taxon>
        <taxon>Anguilla</taxon>
    </lineage>
</organism>
<dbReference type="GO" id="GO:0031032">
    <property type="term" value="P:actomyosin structure organization"/>
    <property type="evidence" value="ECO:0007669"/>
    <property type="project" value="TreeGrafter"/>
</dbReference>
<dbReference type="PANTHER" id="PTHR12463">
    <property type="entry name" value="OXYGENASE-RELATED"/>
    <property type="match status" value="1"/>
</dbReference>
<dbReference type="EMBL" id="JAFIRN010000008">
    <property type="protein sequence ID" value="KAG5844450.1"/>
    <property type="molecule type" value="Genomic_DNA"/>
</dbReference>
<dbReference type="GO" id="GO:0032451">
    <property type="term" value="F:demethylase activity"/>
    <property type="evidence" value="ECO:0007669"/>
    <property type="project" value="TreeGrafter"/>
</dbReference>
<comment type="cofactor">
    <cofactor evidence="1">
        <name>Fe(2+)</name>
        <dbReference type="ChEBI" id="CHEBI:29033"/>
    </cofactor>
</comment>
<dbReference type="SUPFAM" id="SSF51197">
    <property type="entry name" value="Clavaminate synthase-like"/>
    <property type="match status" value="1"/>
</dbReference>
<dbReference type="Gene3D" id="2.60.120.590">
    <property type="entry name" value="Alpha-ketoglutarate-dependent dioxygenase AlkB-like"/>
    <property type="match status" value="1"/>
</dbReference>
<evidence type="ECO:0000256" key="1">
    <source>
        <dbReference type="ARBA" id="ARBA00001954"/>
    </source>
</evidence>